<feature type="transmembrane region" description="Helical" evidence="1">
    <location>
        <begin position="21"/>
        <end position="37"/>
    </location>
</feature>
<organism evidence="2 3">
    <name type="scientific">Nannocystis radixulma</name>
    <dbReference type="NCBI Taxonomy" id="2995305"/>
    <lineage>
        <taxon>Bacteria</taxon>
        <taxon>Pseudomonadati</taxon>
        <taxon>Myxococcota</taxon>
        <taxon>Polyangia</taxon>
        <taxon>Nannocystales</taxon>
        <taxon>Nannocystaceae</taxon>
        <taxon>Nannocystis</taxon>
    </lineage>
</organism>
<proteinExistence type="predicted"/>
<reference evidence="2 3" key="1">
    <citation type="submission" date="2022-11" db="EMBL/GenBank/DDBJ databases">
        <title>Minimal conservation of predation-associated metabolite biosynthetic gene clusters underscores biosynthetic potential of Myxococcota including descriptions for ten novel species: Archangium lansinium sp. nov., Myxococcus landrumus sp. nov., Nannocystis bai.</title>
        <authorList>
            <person name="Ahearne A."/>
            <person name="Stevens C."/>
            <person name="Dowd S."/>
        </authorList>
    </citation>
    <scope>NUCLEOTIDE SEQUENCE [LARGE SCALE GENOMIC DNA]</scope>
    <source>
        <strain evidence="2 3">NCELM</strain>
    </source>
</reference>
<keyword evidence="1" id="KW-1133">Transmembrane helix</keyword>
<keyword evidence="3" id="KW-1185">Reference proteome</keyword>
<dbReference type="EMBL" id="JAQNDN010000022">
    <property type="protein sequence ID" value="MDC0673238.1"/>
    <property type="molecule type" value="Genomic_DNA"/>
</dbReference>
<dbReference type="Proteomes" id="UP001217838">
    <property type="component" value="Unassembled WGS sequence"/>
</dbReference>
<comment type="caution">
    <text evidence="2">The sequence shown here is derived from an EMBL/GenBank/DDBJ whole genome shotgun (WGS) entry which is preliminary data.</text>
</comment>
<evidence type="ECO:0000256" key="1">
    <source>
        <dbReference type="SAM" id="Phobius"/>
    </source>
</evidence>
<sequence length="44" mass="4837">MANHQHITGSKLQGQPLMAKLLLLPALLVLPQPYLPYSGPYLPL</sequence>
<gene>
    <name evidence="2" type="ORF">POL58_36180</name>
</gene>
<keyword evidence="1" id="KW-0812">Transmembrane</keyword>
<protein>
    <submittedName>
        <fullName evidence="2">Uncharacterized protein</fullName>
    </submittedName>
</protein>
<keyword evidence="1" id="KW-0472">Membrane</keyword>
<name>A0ABT5BIL9_9BACT</name>
<evidence type="ECO:0000313" key="3">
    <source>
        <dbReference type="Proteomes" id="UP001217838"/>
    </source>
</evidence>
<accession>A0ABT5BIL9</accession>
<evidence type="ECO:0000313" key="2">
    <source>
        <dbReference type="EMBL" id="MDC0673238.1"/>
    </source>
</evidence>
<dbReference type="RefSeq" id="WP_267682664.1">
    <property type="nucleotide sequence ID" value="NZ_JAQNDN010000022.1"/>
</dbReference>